<dbReference type="Pfam" id="PF13305">
    <property type="entry name" value="TetR_C_33"/>
    <property type="match status" value="1"/>
</dbReference>
<evidence type="ECO:0000313" key="7">
    <source>
        <dbReference type="Proteomes" id="UP000070810"/>
    </source>
</evidence>
<proteinExistence type="predicted"/>
<evidence type="ECO:0000256" key="3">
    <source>
        <dbReference type="ARBA" id="ARBA00023163"/>
    </source>
</evidence>
<dbReference type="SUPFAM" id="SSF46689">
    <property type="entry name" value="Homeodomain-like"/>
    <property type="match status" value="1"/>
</dbReference>
<evidence type="ECO:0000259" key="5">
    <source>
        <dbReference type="PROSITE" id="PS50977"/>
    </source>
</evidence>
<dbReference type="InterPro" id="IPR001647">
    <property type="entry name" value="HTH_TetR"/>
</dbReference>
<feature type="DNA-binding region" description="H-T-H motif" evidence="4">
    <location>
        <begin position="36"/>
        <end position="55"/>
    </location>
</feature>
<keyword evidence="1" id="KW-0805">Transcription regulation</keyword>
<keyword evidence="2 4" id="KW-0238">DNA-binding</keyword>
<dbReference type="AlphaFoldDB" id="A0A147ES99"/>
<dbReference type="EMBL" id="LDRK01000003">
    <property type="protein sequence ID" value="KTR87437.1"/>
    <property type="molecule type" value="Genomic_DNA"/>
</dbReference>
<dbReference type="PANTHER" id="PTHR30055:SF243">
    <property type="entry name" value="HTH-TYPE TRANSCRIPTIONAL REGULATOR RV1816"/>
    <property type="match status" value="1"/>
</dbReference>
<evidence type="ECO:0000313" key="6">
    <source>
        <dbReference type="EMBL" id="KTR87437.1"/>
    </source>
</evidence>
<comment type="caution">
    <text evidence="6">The sequence shown here is derived from an EMBL/GenBank/DDBJ whole genome shotgun (WGS) entry which is preliminary data.</text>
</comment>
<keyword evidence="7" id="KW-1185">Reference proteome</keyword>
<evidence type="ECO:0000256" key="4">
    <source>
        <dbReference type="PROSITE-ProRule" id="PRU00335"/>
    </source>
</evidence>
<dbReference type="Proteomes" id="UP000070810">
    <property type="component" value="Unassembled WGS sequence"/>
</dbReference>
<dbReference type="PROSITE" id="PS50977">
    <property type="entry name" value="HTH_TETR_2"/>
    <property type="match status" value="1"/>
</dbReference>
<dbReference type="GO" id="GO:0000976">
    <property type="term" value="F:transcription cis-regulatory region binding"/>
    <property type="evidence" value="ECO:0007669"/>
    <property type="project" value="TreeGrafter"/>
</dbReference>
<reference evidence="6 7" key="1">
    <citation type="journal article" date="2016" name="Front. Microbiol.">
        <title>Genomic Resource of Rice Seed Associated Bacteria.</title>
        <authorList>
            <person name="Midha S."/>
            <person name="Bansal K."/>
            <person name="Sharma S."/>
            <person name="Kumar N."/>
            <person name="Patil P.P."/>
            <person name="Chaudhry V."/>
            <person name="Patil P.B."/>
        </authorList>
    </citation>
    <scope>NUCLEOTIDE SEQUENCE [LARGE SCALE GENOMIC DNA]</scope>
    <source>
        <strain evidence="6 7">NS354</strain>
    </source>
</reference>
<dbReference type="Pfam" id="PF00440">
    <property type="entry name" value="TetR_N"/>
    <property type="match status" value="1"/>
</dbReference>
<dbReference type="InterPro" id="IPR025996">
    <property type="entry name" value="MT1864/Rv1816-like_C"/>
</dbReference>
<dbReference type="Gene3D" id="1.10.357.10">
    <property type="entry name" value="Tetracycline Repressor, domain 2"/>
    <property type="match status" value="1"/>
</dbReference>
<dbReference type="PATRIC" id="fig|1079994.3.peg.1418"/>
<sequence>MERPRRTHAEARAQMRAGILRLGTAQLAEVGAAGLSVREIARGLGVASSAIYRHVANRDELLTLLVVEAYTDLADAVAARAPATEAPAQRLRQLARGVREWAVAHPESWALLYGSPVPGYRAPAAQTTPVGTRVMVQFLGVLAAGDPEVRHSARPPVSAALAAELAAGIAELTGDEGARLARVAAEAPGFAADALESWTGLIGVVSAEVFGQLGSDLAAHGRELLERWATTTAERFGLG</sequence>
<dbReference type="InterPro" id="IPR036271">
    <property type="entry name" value="Tet_transcr_reg_TetR-rel_C_sf"/>
</dbReference>
<dbReference type="OrthoDB" id="3210322at2"/>
<gene>
    <name evidence="6" type="ORF">NS354_00240</name>
</gene>
<dbReference type="SUPFAM" id="SSF48498">
    <property type="entry name" value="Tetracyclin repressor-like, C-terminal domain"/>
    <property type="match status" value="1"/>
</dbReference>
<dbReference type="GO" id="GO:0003700">
    <property type="term" value="F:DNA-binding transcription factor activity"/>
    <property type="evidence" value="ECO:0007669"/>
    <property type="project" value="TreeGrafter"/>
</dbReference>
<keyword evidence="3" id="KW-0804">Transcription</keyword>
<name>A0A147ES99_9MICO</name>
<evidence type="ECO:0000256" key="1">
    <source>
        <dbReference type="ARBA" id="ARBA00023015"/>
    </source>
</evidence>
<accession>A0A147ES99</accession>
<evidence type="ECO:0000256" key="2">
    <source>
        <dbReference type="ARBA" id="ARBA00023125"/>
    </source>
</evidence>
<dbReference type="InterPro" id="IPR050109">
    <property type="entry name" value="HTH-type_TetR-like_transc_reg"/>
</dbReference>
<dbReference type="RefSeq" id="WP_058592626.1">
    <property type="nucleotide sequence ID" value="NZ_LDRK01000003.1"/>
</dbReference>
<dbReference type="PANTHER" id="PTHR30055">
    <property type="entry name" value="HTH-TYPE TRANSCRIPTIONAL REGULATOR RUTR"/>
    <property type="match status" value="1"/>
</dbReference>
<dbReference type="InterPro" id="IPR009057">
    <property type="entry name" value="Homeodomain-like_sf"/>
</dbReference>
<feature type="domain" description="HTH tetR-type" evidence="5">
    <location>
        <begin position="13"/>
        <end position="73"/>
    </location>
</feature>
<protein>
    <recommendedName>
        <fullName evidence="5">HTH tetR-type domain-containing protein</fullName>
    </recommendedName>
</protein>
<organism evidence="6 7">
    <name type="scientific">Leucobacter chromiiresistens</name>
    <dbReference type="NCBI Taxonomy" id="1079994"/>
    <lineage>
        <taxon>Bacteria</taxon>
        <taxon>Bacillati</taxon>
        <taxon>Actinomycetota</taxon>
        <taxon>Actinomycetes</taxon>
        <taxon>Micrococcales</taxon>
        <taxon>Microbacteriaceae</taxon>
        <taxon>Leucobacter</taxon>
    </lineage>
</organism>